<dbReference type="SUPFAM" id="SSF48371">
    <property type="entry name" value="ARM repeat"/>
    <property type="match status" value="2"/>
</dbReference>
<protein>
    <recommendedName>
        <fullName evidence="4">PilZ domain-containing protein</fullName>
    </recommendedName>
</protein>
<dbReference type="OrthoDB" id="99959at2"/>
<evidence type="ECO:0000313" key="3">
    <source>
        <dbReference type="Proteomes" id="UP000238701"/>
    </source>
</evidence>
<feature type="region of interest" description="Disordered" evidence="1">
    <location>
        <begin position="231"/>
        <end position="264"/>
    </location>
</feature>
<dbReference type="InterPro" id="IPR004155">
    <property type="entry name" value="PBS_lyase_HEAT"/>
</dbReference>
<dbReference type="InterPro" id="IPR011989">
    <property type="entry name" value="ARM-like"/>
</dbReference>
<dbReference type="SUPFAM" id="SSF141371">
    <property type="entry name" value="PilZ domain-like"/>
    <property type="match status" value="1"/>
</dbReference>
<dbReference type="EMBL" id="OMOD01000148">
    <property type="protein sequence ID" value="SPF44369.1"/>
    <property type="molecule type" value="Genomic_DNA"/>
</dbReference>
<dbReference type="Proteomes" id="UP000238701">
    <property type="component" value="Unassembled WGS sequence"/>
</dbReference>
<proteinExistence type="predicted"/>
<dbReference type="SMART" id="SM00567">
    <property type="entry name" value="EZ_HEAT"/>
    <property type="match status" value="2"/>
</dbReference>
<dbReference type="Gene3D" id="2.40.10.220">
    <property type="entry name" value="predicted glycosyltransferase like domains"/>
    <property type="match status" value="1"/>
</dbReference>
<dbReference type="Pfam" id="PF13646">
    <property type="entry name" value="HEAT_2"/>
    <property type="match status" value="1"/>
</dbReference>
<dbReference type="Gene3D" id="1.25.10.10">
    <property type="entry name" value="Leucine-rich Repeat Variant"/>
    <property type="match status" value="1"/>
</dbReference>
<evidence type="ECO:0000313" key="2">
    <source>
        <dbReference type="EMBL" id="SPF44369.1"/>
    </source>
</evidence>
<dbReference type="InterPro" id="IPR016024">
    <property type="entry name" value="ARM-type_fold"/>
</dbReference>
<sequence>MRSKLAFPEESAIPDANTSQGARSASARAFVHSLNILIKYARMYGYDHKRTEGQFETAWNELQNALPTSGEGGFLLGVSDNKLLLDGIPLEAGQAEKSFAQLLNTAGLASLNFSREVTVEDFTRLVRAFTVAGSKATDVAKQIKEALGAGKEGSTIKINEVKFVAADPLTGDVSIAAQIAAQSLGPEFRQWLNDPQKLLQLIAAAEGATSGGGATNANSVPMVPLGSAPNGQYGGGGGTGTGGGGGAGGGGTGSGGPGGGGTGTGVAPAWTGGMVPLQEQEVIQAIRLLTRFGQVQQDPTVKEEELQKELKETDPNTRLNLQQLLGSLAAKASEEEEDTPLLMKAAEHMAIRFALERYQKGEIKVNAVHQMMEHMSRQMDSLRSILKMQEEKMSKAGILVESHADILDRMFWAEVPEAGKKSVLMSHEAPCVPPRNVRQFVEVLLDREDNQAAAEILNNYSNCLSAKDAESRRKTAIGLSQLADLYSRLGGQALGLAIRRLSEQLIADKDPESQSLLSAAFVRLSQESSAAKNYGAVSEVCAGMEQIGVQRPVLMNDLRPRVGVENRLPEFIEEALRLDPVPQDLLAVLRRTCQAGAEHLADRFFRCMRRDECDRMIELVTQLGSPALTQLREILRTGQPRQASTAVGLVSRLDVRTLLELLPVRLPEWNRFYHDVVVRQIAYGNAPDRGRTLLELAEVLDPLVLAEAVDEIGMSGDVSAVPPLIAMARPGDAASRSPFVQLKAVESLGRLRDPEAVQTLREIVEAKKTFGWLHHRELRIAAAQALSKTDPRYSSQVLSDSGLEPAELSIAALDMAPACPWVRQRRYERLVLSKTVSATIGSSWGKSRIMIRELSLGGGMATKEDNLRIGSEADLEIAQGLRSKIRAHVLLRRARVNEVGFEIVDSDLESRYRLRRLLVDALNNAPQNKGQEWSGERKV</sequence>
<name>A0A2U3KXS6_9BACT</name>
<accession>A0A2U3KXS6</accession>
<reference evidence="3" key="1">
    <citation type="submission" date="2018-02" db="EMBL/GenBank/DDBJ databases">
        <authorList>
            <person name="Hausmann B."/>
        </authorList>
    </citation>
    <scope>NUCLEOTIDE SEQUENCE [LARGE SCALE GENOMIC DNA]</scope>
    <source>
        <strain evidence="3">Peat soil MAG SbA1</strain>
    </source>
</reference>
<feature type="compositionally biased region" description="Gly residues" evidence="1">
    <location>
        <begin position="232"/>
        <end position="264"/>
    </location>
</feature>
<dbReference type="AlphaFoldDB" id="A0A2U3KXS6"/>
<evidence type="ECO:0008006" key="4">
    <source>
        <dbReference type="Google" id="ProtNLM"/>
    </source>
</evidence>
<organism evidence="2 3">
    <name type="scientific">Candidatus Sulfotelmatobacter kueseliae</name>
    <dbReference type="NCBI Taxonomy" id="2042962"/>
    <lineage>
        <taxon>Bacteria</taxon>
        <taxon>Pseudomonadati</taxon>
        <taxon>Acidobacteriota</taxon>
        <taxon>Terriglobia</taxon>
        <taxon>Terriglobales</taxon>
        <taxon>Candidatus Korobacteraceae</taxon>
        <taxon>Candidatus Sulfotelmatobacter</taxon>
    </lineage>
</organism>
<evidence type="ECO:0000256" key="1">
    <source>
        <dbReference type="SAM" id="MobiDB-lite"/>
    </source>
</evidence>
<gene>
    <name evidence="2" type="ORF">SBA1_530028</name>
</gene>